<comment type="caution">
    <text evidence="1">The sequence shown here is derived from an EMBL/GenBank/DDBJ whole genome shotgun (WGS) entry which is preliminary data.</text>
</comment>
<keyword evidence="2" id="KW-1185">Reference proteome</keyword>
<gene>
    <name evidence="1" type="ORF">PoB_005052400</name>
</gene>
<protein>
    <submittedName>
        <fullName evidence="1">Uncharacterized protein</fullName>
    </submittedName>
</protein>
<evidence type="ECO:0000313" key="1">
    <source>
        <dbReference type="EMBL" id="GFO24019.1"/>
    </source>
</evidence>
<accession>A0AAV4BUZ5</accession>
<dbReference type="Proteomes" id="UP000735302">
    <property type="component" value="Unassembled WGS sequence"/>
</dbReference>
<proteinExistence type="predicted"/>
<dbReference type="AlphaFoldDB" id="A0AAV4BUZ5"/>
<reference evidence="1 2" key="1">
    <citation type="journal article" date="2021" name="Elife">
        <title>Chloroplast acquisition without the gene transfer in kleptoplastic sea slugs, Plakobranchus ocellatus.</title>
        <authorList>
            <person name="Maeda T."/>
            <person name="Takahashi S."/>
            <person name="Yoshida T."/>
            <person name="Shimamura S."/>
            <person name="Takaki Y."/>
            <person name="Nagai Y."/>
            <person name="Toyoda A."/>
            <person name="Suzuki Y."/>
            <person name="Arimoto A."/>
            <person name="Ishii H."/>
            <person name="Satoh N."/>
            <person name="Nishiyama T."/>
            <person name="Hasebe M."/>
            <person name="Maruyama T."/>
            <person name="Minagawa J."/>
            <person name="Obokata J."/>
            <person name="Shigenobu S."/>
        </authorList>
    </citation>
    <scope>NUCLEOTIDE SEQUENCE [LARGE SCALE GENOMIC DNA]</scope>
</reference>
<sequence length="86" mass="9466">MPGPDTKAVTPGAHLNCIEFNSWCFRPSWGLNWNHERKIPAGSRAVSPADKLLMTLTKAHNATIGAPHFLVPELEECENPGAVWEC</sequence>
<evidence type="ECO:0000313" key="2">
    <source>
        <dbReference type="Proteomes" id="UP000735302"/>
    </source>
</evidence>
<dbReference type="EMBL" id="BLXT01005577">
    <property type="protein sequence ID" value="GFO24019.1"/>
    <property type="molecule type" value="Genomic_DNA"/>
</dbReference>
<organism evidence="1 2">
    <name type="scientific">Plakobranchus ocellatus</name>
    <dbReference type="NCBI Taxonomy" id="259542"/>
    <lineage>
        <taxon>Eukaryota</taxon>
        <taxon>Metazoa</taxon>
        <taxon>Spiralia</taxon>
        <taxon>Lophotrochozoa</taxon>
        <taxon>Mollusca</taxon>
        <taxon>Gastropoda</taxon>
        <taxon>Heterobranchia</taxon>
        <taxon>Euthyneura</taxon>
        <taxon>Panpulmonata</taxon>
        <taxon>Sacoglossa</taxon>
        <taxon>Placobranchoidea</taxon>
        <taxon>Plakobranchidae</taxon>
        <taxon>Plakobranchus</taxon>
    </lineage>
</organism>
<name>A0AAV4BUZ5_9GAST</name>